<proteinExistence type="predicted"/>
<dbReference type="OrthoDB" id="924847at2"/>
<dbReference type="Gene3D" id="3.40.50.300">
    <property type="entry name" value="P-loop containing nucleotide triphosphate hydrolases"/>
    <property type="match status" value="1"/>
</dbReference>
<dbReference type="Proteomes" id="UP000249754">
    <property type="component" value="Unassembled WGS sequence"/>
</dbReference>
<dbReference type="AlphaFoldDB" id="A0A327SIJ8"/>
<reference evidence="1 2" key="1">
    <citation type="submission" date="2018-06" db="EMBL/GenBank/DDBJ databases">
        <title>Genomic Encyclopedia of Archaeal and Bacterial Type Strains, Phase II (KMG-II): from individual species to whole genera.</title>
        <authorList>
            <person name="Goeker M."/>
        </authorList>
    </citation>
    <scope>NUCLEOTIDE SEQUENCE [LARGE SCALE GENOMIC DNA]</scope>
    <source>
        <strain evidence="1 2">DSM 14825</strain>
    </source>
</reference>
<comment type="caution">
    <text evidence="1">The sequence shown here is derived from an EMBL/GenBank/DDBJ whole genome shotgun (WGS) entry which is preliminary data.</text>
</comment>
<dbReference type="Gene3D" id="3.30.420.240">
    <property type="match status" value="1"/>
</dbReference>
<sequence length="504" mass="57080">MAAVEYNVIEPQEGYQMKALSSSADIVIGGGSAGSGKTFCLLLDPIPDIDVKGFGGVIFRRTSPQIRNEGGLWDTSMLLFPHLKAVPRESNLEWVFPKGAKIKFSHIEYEKNVLDWQGSQIPFIGFDELTHFTKKMFFYLLTRNRSVCGVKPRVRATCNPDPESWVAELISWWIDQETGFPIPERDAVVRYLVVDGNDYIWGDTEQEVIEKAWHILEPIVSRSGIDPREFIKSVTYVFGDIYDNKELLKTNPAYLGNLISQDKETQSALLYGNWKIVISDNDVYDYSAFCGMFNNMYEVDKTGRYITADIALKGSDKFIAGAWEGMELIDLLIMNKSDGKEVIEGIKKLAVENKVQNQHITYDNDGVGGFVDGFIVGAIPFINNGTPLPNPDATTSAERKTPENYENLKTQCYYRSGANVLAGNYKISEKVANMMYDDKMTVRQRFMYERKAIKRANADADGKLKIIKKAEMKVKLNGQSPDLLDQFMMRERFNLKAAFTLYVK</sequence>
<gene>
    <name evidence="1" type="ORF">LY11_03153</name>
</gene>
<dbReference type="RefSeq" id="WP_111634591.1">
    <property type="nucleotide sequence ID" value="NZ_QLLR01000016.1"/>
</dbReference>
<accession>A0A327SIJ8</accession>
<dbReference type="Pfam" id="PF03237">
    <property type="entry name" value="Terminase_6N"/>
    <property type="match status" value="1"/>
</dbReference>
<name>A0A327SIJ8_9SPHI</name>
<protein>
    <submittedName>
        <fullName evidence="1">Terminase family protein</fullName>
    </submittedName>
</protein>
<evidence type="ECO:0000313" key="2">
    <source>
        <dbReference type="Proteomes" id="UP000249754"/>
    </source>
</evidence>
<organism evidence="1 2">
    <name type="scientific">Pedobacter cryoconitis</name>
    <dbReference type="NCBI Taxonomy" id="188932"/>
    <lineage>
        <taxon>Bacteria</taxon>
        <taxon>Pseudomonadati</taxon>
        <taxon>Bacteroidota</taxon>
        <taxon>Sphingobacteriia</taxon>
        <taxon>Sphingobacteriales</taxon>
        <taxon>Sphingobacteriaceae</taxon>
        <taxon>Pedobacter</taxon>
    </lineage>
</organism>
<dbReference type="EMBL" id="QLLR01000016">
    <property type="protein sequence ID" value="RAJ28879.1"/>
    <property type="molecule type" value="Genomic_DNA"/>
</dbReference>
<evidence type="ECO:0000313" key="1">
    <source>
        <dbReference type="EMBL" id="RAJ28879.1"/>
    </source>
</evidence>
<dbReference type="InterPro" id="IPR027417">
    <property type="entry name" value="P-loop_NTPase"/>
</dbReference>